<comment type="similarity">
    <text evidence="2">In the N-terminal section; belongs to the transposase 2 family.</text>
</comment>
<feature type="domain" description="Probable transposase IS891/IS1136/IS1341" evidence="8">
    <location>
        <begin position="161"/>
        <end position="275"/>
    </location>
</feature>
<dbReference type="GO" id="GO:0003677">
    <property type="term" value="F:DNA binding"/>
    <property type="evidence" value="ECO:0007669"/>
    <property type="project" value="UniProtKB-KW"/>
</dbReference>
<dbReference type="NCBIfam" id="NF038281">
    <property type="entry name" value="IS200_TnpB"/>
    <property type="match status" value="1"/>
</dbReference>
<dbReference type="InterPro" id="IPR010095">
    <property type="entry name" value="Cas12f1-like_TNB"/>
</dbReference>
<dbReference type="Pfam" id="PF07282">
    <property type="entry name" value="Cas12f1-like_TNB"/>
    <property type="match status" value="1"/>
</dbReference>
<dbReference type="GO" id="GO:0032196">
    <property type="term" value="P:transposition"/>
    <property type="evidence" value="ECO:0007669"/>
    <property type="project" value="UniProtKB-KW"/>
</dbReference>
<organism evidence="11 12">
    <name type="scientific">Oceanirhabdus seepicola</name>
    <dbReference type="NCBI Taxonomy" id="2828781"/>
    <lineage>
        <taxon>Bacteria</taxon>
        <taxon>Bacillati</taxon>
        <taxon>Bacillota</taxon>
        <taxon>Clostridia</taxon>
        <taxon>Eubacteriales</taxon>
        <taxon>Clostridiaceae</taxon>
        <taxon>Oceanirhabdus</taxon>
    </lineage>
</organism>
<sequence>MNKAYKFRLYPNKKQIELIEKSFGCSRFIYNHFLNQKNEVYKDEKRCVKYTEQQNLLPSMKKEFVWLKEIDSTSLQMTLRNLDNAFKNFFHGRADRPKFKSKRDNYKAYTSNFVNNNIDIKKDKIKLPKLKWVKTKIHRYVEGRIINATVSKTPSGKYFVSICVETEIELLEKVTQNIGIDLGLCHFAILSNGEKIENLKYLKKSLNKLAKEQRKLSSKQKGSNNWNKQRVKVARLHERVANQRLDFIHKLSKRIAYENQVIVLEDLAVKNMMKNDKLAQSISDVSWYKFVTMLEYKAKWCGRKIHKIDRWYPSSKICNNCGYVLEEMPLHIREWECPKCNTIHDRDINASMNILKQGLLEIA</sequence>
<feature type="domain" description="Cas12f1-like TNB" evidence="9">
    <location>
        <begin position="287"/>
        <end position="354"/>
    </location>
</feature>
<keyword evidence="5" id="KW-0862">Zinc</keyword>
<comment type="similarity">
    <text evidence="1">In the C-terminal section; belongs to the transposase 35 family.</text>
</comment>
<name>A0A9J6NW25_9CLOT</name>
<feature type="domain" description="Transposase putative helix-turn-helix" evidence="10">
    <location>
        <begin position="1"/>
        <end position="45"/>
    </location>
</feature>
<keyword evidence="7" id="KW-0233">DNA recombination</keyword>
<evidence type="ECO:0000259" key="8">
    <source>
        <dbReference type="Pfam" id="PF01385"/>
    </source>
</evidence>
<evidence type="ECO:0000313" key="11">
    <source>
        <dbReference type="EMBL" id="MCM1988206.1"/>
    </source>
</evidence>
<keyword evidence="6" id="KW-0238">DNA-binding</keyword>
<dbReference type="PANTHER" id="PTHR30405">
    <property type="entry name" value="TRANSPOSASE"/>
    <property type="match status" value="1"/>
</dbReference>
<dbReference type="EMBL" id="JAGSOJ010000001">
    <property type="protein sequence ID" value="MCM1988206.1"/>
    <property type="molecule type" value="Genomic_DNA"/>
</dbReference>
<keyword evidence="12" id="KW-1185">Reference proteome</keyword>
<dbReference type="InterPro" id="IPR053522">
    <property type="entry name" value="RNA-guided_endonuclease_TnpB"/>
</dbReference>
<dbReference type="Proteomes" id="UP001056429">
    <property type="component" value="Unassembled WGS sequence"/>
</dbReference>
<dbReference type="NCBIfam" id="TIGR01766">
    <property type="entry name" value="IS200/IS605 family accessory protein TnpB-like domain"/>
    <property type="match status" value="1"/>
</dbReference>
<evidence type="ECO:0000259" key="10">
    <source>
        <dbReference type="Pfam" id="PF12323"/>
    </source>
</evidence>
<evidence type="ECO:0000256" key="2">
    <source>
        <dbReference type="ARBA" id="ARBA00011044"/>
    </source>
</evidence>
<evidence type="ECO:0000256" key="3">
    <source>
        <dbReference type="ARBA" id="ARBA00022578"/>
    </source>
</evidence>
<gene>
    <name evidence="11" type="primary">tnpB</name>
    <name evidence="11" type="ORF">KDK92_00525</name>
</gene>
<accession>A0A9J6NW25</accession>
<reference evidence="11" key="2">
    <citation type="submission" date="2021-04" db="EMBL/GenBank/DDBJ databases">
        <authorList>
            <person name="Dong X."/>
        </authorList>
    </citation>
    <scope>NUCLEOTIDE SEQUENCE</scope>
    <source>
        <strain evidence="11">ZWT</strain>
    </source>
</reference>
<dbReference type="Pfam" id="PF01385">
    <property type="entry name" value="OrfB_IS605"/>
    <property type="match status" value="1"/>
</dbReference>
<evidence type="ECO:0000256" key="4">
    <source>
        <dbReference type="ARBA" id="ARBA00022723"/>
    </source>
</evidence>
<dbReference type="PANTHER" id="PTHR30405:SF11">
    <property type="entry name" value="RNA-GUIDED DNA ENDONUCLEASE RV2885C-RELATED"/>
    <property type="match status" value="1"/>
</dbReference>
<dbReference type="GO" id="GO:0046872">
    <property type="term" value="F:metal ion binding"/>
    <property type="evidence" value="ECO:0007669"/>
    <property type="project" value="UniProtKB-KW"/>
</dbReference>
<proteinExistence type="inferred from homology"/>
<dbReference type="GO" id="GO:0006310">
    <property type="term" value="P:DNA recombination"/>
    <property type="evidence" value="ECO:0007669"/>
    <property type="project" value="UniProtKB-KW"/>
</dbReference>
<keyword evidence="3" id="KW-0815">Transposition</keyword>
<evidence type="ECO:0000256" key="6">
    <source>
        <dbReference type="ARBA" id="ARBA00023125"/>
    </source>
</evidence>
<dbReference type="InterPro" id="IPR021027">
    <property type="entry name" value="Transposase_put_HTH"/>
</dbReference>
<evidence type="ECO:0000256" key="7">
    <source>
        <dbReference type="ARBA" id="ARBA00023172"/>
    </source>
</evidence>
<protein>
    <submittedName>
        <fullName evidence="11">IS200/IS605 family element transposase accessory protein TnpB</fullName>
    </submittedName>
</protein>
<evidence type="ECO:0000256" key="1">
    <source>
        <dbReference type="ARBA" id="ARBA00008761"/>
    </source>
</evidence>
<dbReference type="Pfam" id="PF12323">
    <property type="entry name" value="HTH_OrfB_IS605"/>
    <property type="match status" value="1"/>
</dbReference>
<evidence type="ECO:0000313" key="12">
    <source>
        <dbReference type="Proteomes" id="UP001056429"/>
    </source>
</evidence>
<dbReference type="InterPro" id="IPR001959">
    <property type="entry name" value="Transposase"/>
</dbReference>
<dbReference type="NCBIfam" id="NF040570">
    <property type="entry name" value="guided_TnpB"/>
    <property type="match status" value="1"/>
</dbReference>
<evidence type="ECO:0000256" key="5">
    <source>
        <dbReference type="ARBA" id="ARBA00022833"/>
    </source>
</evidence>
<dbReference type="AlphaFoldDB" id="A0A9J6NW25"/>
<evidence type="ECO:0000259" key="9">
    <source>
        <dbReference type="Pfam" id="PF07282"/>
    </source>
</evidence>
<dbReference type="InterPro" id="IPR051399">
    <property type="entry name" value="RNA-guided_DNA_endo/Transpos"/>
</dbReference>
<reference evidence="11" key="1">
    <citation type="journal article" date="2021" name="mSystems">
        <title>Bacteria and Archaea Synergistically Convert Glycine Betaine to Biogenic Methane in the Formosa Cold Seep of the South China Sea.</title>
        <authorList>
            <person name="Li L."/>
            <person name="Zhang W."/>
            <person name="Zhang S."/>
            <person name="Song L."/>
            <person name="Sun Q."/>
            <person name="Zhang H."/>
            <person name="Xiang H."/>
            <person name="Dong X."/>
        </authorList>
    </citation>
    <scope>NUCLEOTIDE SEQUENCE</scope>
    <source>
        <strain evidence="11">ZWT</strain>
    </source>
</reference>
<keyword evidence="4" id="KW-0479">Metal-binding</keyword>
<comment type="caution">
    <text evidence="11">The sequence shown here is derived from an EMBL/GenBank/DDBJ whole genome shotgun (WGS) entry which is preliminary data.</text>
</comment>